<reference evidence="3 4" key="1">
    <citation type="submission" date="2018-05" db="EMBL/GenBank/DDBJ databases">
        <title>Whole genome sequencing for identification of molecular markers to develop diagnostic detection tools for the regulated plant pathogen Lachnellula willkommii.</title>
        <authorList>
            <person name="Giroux E."/>
            <person name="Bilodeau G."/>
        </authorList>
    </citation>
    <scope>NUCLEOTIDE SEQUENCE [LARGE SCALE GENOMIC DNA]</scope>
    <source>
        <strain evidence="3 4">CBS 203.66</strain>
    </source>
</reference>
<dbReference type="SUPFAM" id="SSF53474">
    <property type="entry name" value="alpha/beta-Hydrolases"/>
    <property type="match status" value="1"/>
</dbReference>
<gene>
    <name evidence="3" type="primary">ACHE_1</name>
    <name evidence="3" type="ORF">LARI1_G002623</name>
</gene>
<dbReference type="AlphaFoldDB" id="A0A8T9BJ27"/>
<feature type="chain" id="PRO_5035898102" evidence="1">
    <location>
        <begin position="24"/>
        <end position="109"/>
    </location>
</feature>
<proteinExistence type="predicted"/>
<name>A0A8T9BJ27_9HELO</name>
<comment type="caution">
    <text evidence="3">The sequence shown here is derived from an EMBL/GenBank/DDBJ whole genome shotgun (WGS) entry which is preliminary data.</text>
</comment>
<dbReference type="InterPro" id="IPR002018">
    <property type="entry name" value="CarbesteraseB"/>
</dbReference>
<feature type="signal peptide" evidence="1">
    <location>
        <begin position="1"/>
        <end position="23"/>
    </location>
</feature>
<dbReference type="EMBL" id="QGMF01000076">
    <property type="protein sequence ID" value="TVY19978.1"/>
    <property type="molecule type" value="Genomic_DNA"/>
</dbReference>
<feature type="domain" description="Carboxylesterase type B" evidence="2">
    <location>
        <begin position="46"/>
        <end position="105"/>
    </location>
</feature>
<dbReference type="InterPro" id="IPR029058">
    <property type="entry name" value="AB_hydrolase_fold"/>
</dbReference>
<dbReference type="Gene3D" id="3.40.50.1820">
    <property type="entry name" value="alpha/beta hydrolase"/>
    <property type="match status" value="1"/>
</dbReference>
<dbReference type="OrthoDB" id="408631at2759"/>
<protein>
    <submittedName>
        <fullName evidence="3">Acetylcholinesterase</fullName>
    </submittedName>
</protein>
<evidence type="ECO:0000259" key="2">
    <source>
        <dbReference type="Pfam" id="PF00135"/>
    </source>
</evidence>
<evidence type="ECO:0000313" key="3">
    <source>
        <dbReference type="EMBL" id="TVY19978.1"/>
    </source>
</evidence>
<keyword evidence="1" id="KW-0732">Signal</keyword>
<dbReference type="Proteomes" id="UP000469559">
    <property type="component" value="Unassembled WGS sequence"/>
</dbReference>
<evidence type="ECO:0000313" key="4">
    <source>
        <dbReference type="Proteomes" id="UP000469559"/>
    </source>
</evidence>
<dbReference type="Pfam" id="PF00135">
    <property type="entry name" value="COesterase"/>
    <property type="match status" value="1"/>
</dbReference>
<sequence length="109" mass="12015">MKFSLVAALRSYSLVLCIHLAQGIIILNSTAPSATVKNGRYVPEWQQDQFLGIPFAIPPLGPLRFAWPLSLNSSFAGGRNATRYRYSCMQYGSNFSLSEDCLTLNGRAP</sequence>
<accession>A0A8T9BJ27</accession>
<evidence type="ECO:0000256" key="1">
    <source>
        <dbReference type="SAM" id="SignalP"/>
    </source>
</evidence>
<dbReference type="PANTHER" id="PTHR11559">
    <property type="entry name" value="CARBOXYLESTERASE"/>
    <property type="match status" value="1"/>
</dbReference>
<keyword evidence="4" id="KW-1185">Reference proteome</keyword>
<dbReference type="InterPro" id="IPR050309">
    <property type="entry name" value="Type-B_Carboxylest/Lipase"/>
</dbReference>
<organism evidence="3 4">
    <name type="scientific">Lachnellula arida</name>
    <dbReference type="NCBI Taxonomy" id="1316785"/>
    <lineage>
        <taxon>Eukaryota</taxon>
        <taxon>Fungi</taxon>
        <taxon>Dikarya</taxon>
        <taxon>Ascomycota</taxon>
        <taxon>Pezizomycotina</taxon>
        <taxon>Leotiomycetes</taxon>
        <taxon>Helotiales</taxon>
        <taxon>Lachnaceae</taxon>
        <taxon>Lachnellula</taxon>
    </lineage>
</organism>